<evidence type="ECO:0000313" key="2">
    <source>
        <dbReference type="EMBL" id="MBY87082.1"/>
    </source>
</evidence>
<dbReference type="AlphaFoldDB" id="A0A2S2RC08"/>
<sequence length="107" mass="12748">MQENTLKLIEPDYGTEALNEAHCDSNRTLDGMEYILFHVSNDDSLTLLLLLLKQLQCDLSEDFHMVLILKHNITLLDWTVCAQIFFNLFYFKYYYINFYLTLLMTKH</sequence>
<gene>
    <name evidence="2" type="ORF">g.177266</name>
</gene>
<keyword evidence="1" id="KW-0812">Transmembrane</keyword>
<keyword evidence="1" id="KW-1133">Transmembrane helix</keyword>
<evidence type="ECO:0000256" key="1">
    <source>
        <dbReference type="SAM" id="Phobius"/>
    </source>
</evidence>
<reference evidence="2" key="1">
    <citation type="submission" date="2018-04" db="EMBL/GenBank/DDBJ databases">
        <title>Transcriptome assembly of Sipha flava.</title>
        <authorList>
            <person name="Scully E.D."/>
            <person name="Geib S.M."/>
            <person name="Palmer N.A."/>
            <person name="Koch K."/>
            <person name="Bradshaw J."/>
            <person name="Heng-Moss T."/>
            <person name="Sarath G."/>
        </authorList>
    </citation>
    <scope>NUCLEOTIDE SEQUENCE</scope>
</reference>
<proteinExistence type="predicted"/>
<feature type="transmembrane region" description="Helical" evidence="1">
    <location>
        <begin position="75"/>
        <end position="96"/>
    </location>
</feature>
<dbReference type="EMBL" id="GGMS01017879">
    <property type="protein sequence ID" value="MBY87082.1"/>
    <property type="molecule type" value="Transcribed_RNA"/>
</dbReference>
<protein>
    <submittedName>
        <fullName evidence="2">Uncharacterized protein</fullName>
    </submittedName>
</protein>
<organism evidence="2">
    <name type="scientific">Sipha flava</name>
    <name type="common">yellow sugarcane aphid</name>
    <dbReference type="NCBI Taxonomy" id="143950"/>
    <lineage>
        <taxon>Eukaryota</taxon>
        <taxon>Metazoa</taxon>
        <taxon>Ecdysozoa</taxon>
        <taxon>Arthropoda</taxon>
        <taxon>Hexapoda</taxon>
        <taxon>Insecta</taxon>
        <taxon>Pterygota</taxon>
        <taxon>Neoptera</taxon>
        <taxon>Paraneoptera</taxon>
        <taxon>Hemiptera</taxon>
        <taxon>Sternorrhyncha</taxon>
        <taxon>Aphidomorpha</taxon>
        <taxon>Aphidoidea</taxon>
        <taxon>Aphididae</taxon>
        <taxon>Sipha</taxon>
    </lineage>
</organism>
<keyword evidence="1" id="KW-0472">Membrane</keyword>
<name>A0A2S2RC08_9HEMI</name>
<accession>A0A2S2RC08</accession>